<feature type="region of interest" description="Disordered" evidence="4">
    <location>
        <begin position="1"/>
        <end position="37"/>
    </location>
</feature>
<evidence type="ECO:0008006" key="7">
    <source>
        <dbReference type="Google" id="ProtNLM"/>
    </source>
</evidence>
<sequence length="324" mass="35325">MSNGKLDPSTLKSMEPPTSNFTSVKHRTSYPAIDPTRPELSQAGRTVLITGGGTNIGKAIAQGFGTAHAKKVIIVSRNKAVLDAAVKELEAHAASIKSPTAYASHAVDVSKDAEVIALWEGFAAEGTTIDVLVLNAAMFSEAKLLHELGIDRLWQEFEVNVKGPLHFAEKFRKQADFDKSPKVLLNVTTAAIHMLQNPVVLSRPSYSLTKSTATYALHQIADTVKPEQLQVLSFHPGMLFGEGWKAFGITEDMLPFDSLDLPGSFAVWASSPEAQFLHGRYVVVDWDVTELATGENKKNLEENPDYLRLAIVGIRGTNRDPAYK</sequence>
<keyword evidence="3" id="KW-0560">Oxidoreductase</keyword>
<dbReference type="PANTHER" id="PTHR43618">
    <property type="entry name" value="7-ALPHA-HYDROXYSTEROID DEHYDROGENASE"/>
    <property type="match status" value="1"/>
</dbReference>
<dbReference type="PRINTS" id="PR00081">
    <property type="entry name" value="GDHRDH"/>
</dbReference>
<dbReference type="Gene3D" id="3.40.50.720">
    <property type="entry name" value="NAD(P)-binding Rossmann-like Domain"/>
    <property type="match status" value="1"/>
</dbReference>
<comment type="similarity">
    <text evidence="1">Belongs to the short-chain dehydrogenases/reductases (SDR) family.</text>
</comment>
<accession>A0ABP0CLA8</accession>
<dbReference type="CDD" id="cd05233">
    <property type="entry name" value="SDR_c"/>
    <property type="match status" value="1"/>
</dbReference>
<dbReference type="Pfam" id="PF00106">
    <property type="entry name" value="adh_short"/>
    <property type="match status" value="1"/>
</dbReference>
<comment type="caution">
    <text evidence="5">The sequence shown here is derived from an EMBL/GenBank/DDBJ whole genome shotgun (WGS) entry which is preliminary data.</text>
</comment>
<evidence type="ECO:0000256" key="1">
    <source>
        <dbReference type="ARBA" id="ARBA00006484"/>
    </source>
</evidence>
<feature type="compositionally biased region" description="Polar residues" evidence="4">
    <location>
        <begin position="10"/>
        <end position="23"/>
    </location>
</feature>
<evidence type="ECO:0000313" key="5">
    <source>
        <dbReference type="EMBL" id="CAK7232382.1"/>
    </source>
</evidence>
<dbReference type="InterPro" id="IPR002347">
    <property type="entry name" value="SDR_fam"/>
</dbReference>
<keyword evidence="2" id="KW-0521">NADP</keyword>
<evidence type="ECO:0000256" key="4">
    <source>
        <dbReference type="SAM" id="MobiDB-lite"/>
    </source>
</evidence>
<gene>
    <name evidence="5" type="ORF">SCUCBS95973_008241</name>
</gene>
<reference evidence="5 6" key="1">
    <citation type="submission" date="2024-01" db="EMBL/GenBank/DDBJ databases">
        <authorList>
            <person name="Allen C."/>
            <person name="Tagirdzhanova G."/>
        </authorList>
    </citation>
    <scope>NUCLEOTIDE SEQUENCE [LARGE SCALE GENOMIC DNA]</scope>
</reference>
<dbReference type="Proteomes" id="UP001642405">
    <property type="component" value="Unassembled WGS sequence"/>
</dbReference>
<evidence type="ECO:0000313" key="6">
    <source>
        <dbReference type="Proteomes" id="UP001642405"/>
    </source>
</evidence>
<evidence type="ECO:0000256" key="2">
    <source>
        <dbReference type="ARBA" id="ARBA00022857"/>
    </source>
</evidence>
<dbReference type="EMBL" id="CAWUHB010000064">
    <property type="protein sequence ID" value="CAK7232382.1"/>
    <property type="molecule type" value="Genomic_DNA"/>
</dbReference>
<dbReference type="InterPro" id="IPR052178">
    <property type="entry name" value="Sec_Metab_Biosynth_SDR"/>
</dbReference>
<organism evidence="5 6">
    <name type="scientific">Sporothrix curviconia</name>
    <dbReference type="NCBI Taxonomy" id="1260050"/>
    <lineage>
        <taxon>Eukaryota</taxon>
        <taxon>Fungi</taxon>
        <taxon>Dikarya</taxon>
        <taxon>Ascomycota</taxon>
        <taxon>Pezizomycotina</taxon>
        <taxon>Sordariomycetes</taxon>
        <taxon>Sordariomycetidae</taxon>
        <taxon>Ophiostomatales</taxon>
        <taxon>Ophiostomataceae</taxon>
        <taxon>Sporothrix</taxon>
    </lineage>
</organism>
<keyword evidence="6" id="KW-1185">Reference proteome</keyword>
<protein>
    <recommendedName>
        <fullName evidence="7">NAD(P)-binding protein</fullName>
    </recommendedName>
</protein>
<name>A0ABP0CLA8_9PEZI</name>
<dbReference type="SUPFAM" id="SSF51735">
    <property type="entry name" value="NAD(P)-binding Rossmann-fold domains"/>
    <property type="match status" value="1"/>
</dbReference>
<proteinExistence type="inferred from homology"/>
<evidence type="ECO:0000256" key="3">
    <source>
        <dbReference type="ARBA" id="ARBA00023002"/>
    </source>
</evidence>
<dbReference type="InterPro" id="IPR036291">
    <property type="entry name" value="NAD(P)-bd_dom_sf"/>
</dbReference>
<dbReference type="PANTHER" id="PTHR43618:SF8">
    <property type="entry name" value="7ALPHA-HYDROXYSTEROID DEHYDROGENASE"/>
    <property type="match status" value="1"/>
</dbReference>